<dbReference type="Proteomes" id="UP001281761">
    <property type="component" value="Unassembled WGS sequence"/>
</dbReference>
<gene>
    <name evidence="3" type="ORF">BLNAU_9373</name>
</gene>
<name>A0ABQ9XW26_9EUKA</name>
<reference evidence="3 4" key="1">
    <citation type="journal article" date="2022" name="bioRxiv">
        <title>Genomics of Preaxostyla Flagellates Illuminates Evolutionary Transitions and the Path Towards Mitochondrial Loss.</title>
        <authorList>
            <person name="Novak L.V.F."/>
            <person name="Treitli S.C."/>
            <person name="Pyrih J."/>
            <person name="Halakuc P."/>
            <person name="Pipaliya S.V."/>
            <person name="Vacek V."/>
            <person name="Brzon O."/>
            <person name="Soukal P."/>
            <person name="Eme L."/>
            <person name="Dacks J.B."/>
            <person name="Karnkowska A."/>
            <person name="Elias M."/>
            <person name="Hampl V."/>
        </authorList>
    </citation>
    <scope>NUCLEOTIDE SEQUENCE [LARGE SCALE GENOMIC DNA]</scope>
    <source>
        <strain evidence="3">NAU3</strain>
        <tissue evidence="3">Gut</tissue>
    </source>
</reference>
<feature type="region of interest" description="Disordered" evidence="1">
    <location>
        <begin position="265"/>
        <end position="292"/>
    </location>
</feature>
<dbReference type="PANTHER" id="PTHR44305:SF24">
    <property type="entry name" value="TYROSINE-PROTEIN KINASE C03B1.5-RELATED"/>
    <property type="match status" value="1"/>
</dbReference>
<proteinExistence type="predicted"/>
<dbReference type="PROSITE" id="PS50011">
    <property type="entry name" value="PROTEIN_KINASE_DOM"/>
    <property type="match status" value="1"/>
</dbReference>
<evidence type="ECO:0000259" key="2">
    <source>
        <dbReference type="PROSITE" id="PS50011"/>
    </source>
</evidence>
<feature type="compositionally biased region" description="Polar residues" evidence="1">
    <location>
        <begin position="152"/>
        <end position="170"/>
    </location>
</feature>
<dbReference type="Pfam" id="PF00069">
    <property type="entry name" value="Pkinase"/>
    <property type="match status" value="1"/>
</dbReference>
<dbReference type="SUPFAM" id="SSF56112">
    <property type="entry name" value="Protein kinase-like (PK-like)"/>
    <property type="match status" value="1"/>
</dbReference>
<organism evidence="3 4">
    <name type="scientific">Blattamonas nauphoetae</name>
    <dbReference type="NCBI Taxonomy" id="2049346"/>
    <lineage>
        <taxon>Eukaryota</taxon>
        <taxon>Metamonada</taxon>
        <taxon>Preaxostyla</taxon>
        <taxon>Oxymonadida</taxon>
        <taxon>Blattamonas</taxon>
    </lineage>
</organism>
<evidence type="ECO:0000313" key="3">
    <source>
        <dbReference type="EMBL" id="KAK2955683.1"/>
    </source>
</evidence>
<keyword evidence="4" id="KW-1185">Reference proteome</keyword>
<dbReference type="Gene3D" id="1.10.510.10">
    <property type="entry name" value="Transferase(Phosphotransferase) domain 1"/>
    <property type="match status" value="1"/>
</dbReference>
<protein>
    <recommendedName>
        <fullName evidence="2">Protein kinase domain-containing protein</fullName>
    </recommendedName>
</protein>
<dbReference type="InterPro" id="IPR053083">
    <property type="entry name" value="TF_kinase-domain_protein"/>
</dbReference>
<feature type="region of interest" description="Disordered" evidence="1">
    <location>
        <begin position="152"/>
        <end position="174"/>
    </location>
</feature>
<accession>A0ABQ9XW26</accession>
<evidence type="ECO:0000256" key="1">
    <source>
        <dbReference type="SAM" id="MobiDB-lite"/>
    </source>
</evidence>
<comment type="caution">
    <text evidence="3">The sequence shown here is derived from an EMBL/GenBank/DDBJ whole genome shotgun (WGS) entry which is preliminary data.</text>
</comment>
<dbReference type="InterPro" id="IPR000719">
    <property type="entry name" value="Prot_kinase_dom"/>
</dbReference>
<feature type="domain" description="Protein kinase" evidence="2">
    <location>
        <begin position="1"/>
        <end position="268"/>
    </location>
</feature>
<dbReference type="EMBL" id="JARBJD010000064">
    <property type="protein sequence ID" value="KAK2955683.1"/>
    <property type="molecule type" value="Genomic_DNA"/>
</dbReference>
<dbReference type="PANTHER" id="PTHR44305">
    <property type="entry name" value="SI:DKEY-192D15.2-RELATED"/>
    <property type="match status" value="1"/>
</dbReference>
<dbReference type="InterPro" id="IPR011009">
    <property type="entry name" value="Kinase-like_dom_sf"/>
</dbReference>
<evidence type="ECO:0000313" key="4">
    <source>
        <dbReference type="Proteomes" id="UP001281761"/>
    </source>
</evidence>
<sequence length="292" mass="32571">MKEVDPVAVDWKDDDDTIQNTARLHESSFASPTREEQNVITAVEQDMRNPLHNSDLDAGSHLAPEQPTLIKQLDGTEIAVWKKDTLYNRLHKPLQNEPTLDVASVRMQLLKRAKEIEKQPNIGHVLATLNPHSIFFDAAGVVMIDCKQHSQTGQSWHQKSGQTGSGANQENEGDRWKAPEMVEAKTDVDAGQAGVFSLGLILWELETQQVPFREYDAVNAQRQLGSGVLPLMTNFSDSLREQIVSCLNLDPKLRPTIAELDKMFNPATPPQPHHMDHPSGFPAAEINHDDTL</sequence>